<name>A0A495XS42_9MICO</name>
<comment type="caution">
    <text evidence="2">The sequence shown here is derived from an EMBL/GenBank/DDBJ whole genome shotgun (WGS) entry which is preliminary data.</text>
</comment>
<dbReference type="PANTHER" id="PTHR10587">
    <property type="entry name" value="GLYCOSYL TRANSFERASE-RELATED"/>
    <property type="match status" value="1"/>
</dbReference>
<dbReference type="InterPro" id="IPR011330">
    <property type="entry name" value="Glyco_hydro/deAcase_b/a-brl"/>
</dbReference>
<dbReference type="GO" id="GO:0005975">
    <property type="term" value="P:carbohydrate metabolic process"/>
    <property type="evidence" value="ECO:0007669"/>
    <property type="project" value="InterPro"/>
</dbReference>
<organism evidence="2 3">
    <name type="scientific">Terracoccus luteus</name>
    <dbReference type="NCBI Taxonomy" id="53356"/>
    <lineage>
        <taxon>Bacteria</taxon>
        <taxon>Bacillati</taxon>
        <taxon>Actinomycetota</taxon>
        <taxon>Actinomycetes</taxon>
        <taxon>Micrococcales</taxon>
        <taxon>Intrasporangiaceae</taxon>
        <taxon>Terracoccus</taxon>
    </lineage>
</organism>
<keyword evidence="3" id="KW-1185">Reference proteome</keyword>
<feature type="domain" description="NodB homology" evidence="1">
    <location>
        <begin position="46"/>
        <end position="229"/>
    </location>
</feature>
<dbReference type="CDD" id="cd10917">
    <property type="entry name" value="CE4_NodB_like_6s_7s"/>
    <property type="match status" value="1"/>
</dbReference>
<gene>
    <name evidence="2" type="ORF">DFJ68_0119</name>
</gene>
<dbReference type="Gene3D" id="3.20.20.370">
    <property type="entry name" value="Glycoside hydrolase/deacetylase"/>
    <property type="match status" value="1"/>
</dbReference>
<dbReference type="PROSITE" id="PS51677">
    <property type="entry name" value="NODB"/>
    <property type="match status" value="1"/>
</dbReference>
<dbReference type="GO" id="GO:0016810">
    <property type="term" value="F:hydrolase activity, acting on carbon-nitrogen (but not peptide) bonds"/>
    <property type="evidence" value="ECO:0007669"/>
    <property type="project" value="InterPro"/>
</dbReference>
<dbReference type="Pfam" id="PF01522">
    <property type="entry name" value="Polysacc_deac_1"/>
    <property type="match status" value="1"/>
</dbReference>
<reference evidence="2 3" key="1">
    <citation type="submission" date="2018-10" db="EMBL/GenBank/DDBJ databases">
        <title>Sequencing the genomes of 1000 actinobacteria strains.</title>
        <authorList>
            <person name="Klenk H.-P."/>
        </authorList>
    </citation>
    <scope>NUCLEOTIDE SEQUENCE [LARGE SCALE GENOMIC DNA]</scope>
    <source>
        <strain evidence="2 3">DSM 44267</strain>
    </source>
</reference>
<dbReference type="EMBL" id="RBXT01000001">
    <property type="protein sequence ID" value="RKT76722.1"/>
    <property type="molecule type" value="Genomic_DNA"/>
</dbReference>
<evidence type="ECO:0000259" key="1">
    <source>
        <dbReference type="PROSITE" id="PS51677"/>
    </source>
</evidence>
<sequence length="239" mass="25440">MVWPHRDSRLWPLSIVVDNVIYIDAEQFSPTPATAASAPGPDPSWGPCWLTVDDGPNGATTLALLDVLSRHEVPAVFCVVGQAVATRDGAAVLREVVARGHVVGNHGWDFSDLGGRTPHEVRDSLRRTMDTVAEVVGGHVPVPWFRAANGSWGATVSVATGLGMTPLPVRGTIDDWLTQDTGILTANLRRVTEAGGLVLVHDGGGDRTGTVRALDRVLGERRDEGRLFTLPQPGQVGDP</sequence>
<accession>A0A495XS42</accession>
<evidence type="ECO:0000313" key="3">
    <source>
        <dbReference type="Proteomes" id="UP000278440"/>
    </source>
</evidence>
<dbReference type="InterPro" id="IPR050248">
    <property type="entry name" value="Polysacc_deacetylase_ArnD"/>
</dbReference>
<dbReference type="InterPro" id="IPR002509">
    <property type="entry name" value="NODB_dom"/>
</dbReference>
<dbReference type="SUPFAM" id="SSF88713">
    <property type="entry name" value="Glycoside hydrolase/deacetylase"/>
    <property type="match status" value="1"/>
</dbReference>
<proteinExistence type="predicted"/>
<protein>
    <submittedName>
        <fullName evidence="2">Polysaccharide deacetylase</fullName>
    </submittedName>
</protein>
<dbReference type="Proteomes" id="UP000278440">
    <property type="component" value="Unassembled WGS sequence"/>
</dbReference>
<dbReference type="AlphaFoldDB" id="A0A495XS42"/>
<evidence type="ECO:0000313" key="2">
    <source>
        <dbReference type="EMBL" id="RKT76722.1"/>
    </source>
</evidence>